<sequence length="404" mass="44673">MKVAFVHPDLGLGGAERLIVDAAMSLQELGHEVVIYTAHHDPSHAFPETTRALRVCVRGDFLPREICGRGHVLCASVRNAYTAACLALSGLRADVVIVDQISTCVPILRAIGSRVIFYVHFPDKLLASRGSWLRRVYRFPFDLLEELTTGCAHRILVNSRFTAAAFRGSFRFLARRDPDVLYPSVALPSEEEQQKTKPPYLVSLNRYERKKRVDLAIEALALVEGIDLAIAGGYDTRVLENVEYHEELRRLAADLGLQGRVVFERSISDARRVELLRSAVCLVYTPPEEHFGIVPLEAMALGCPVLAVNSGGPLETVVDGTTGFLVDADPRAFACAIQRLLDNPRLAADMRRAARDHIRSHFARPVFAARLEAICADVSNGPRKLCGRVVVVENIDGPNNKHKQ</sequence>
<comment type="similarity">
    <text evidence="10">Belongs to the glycosyltransferase group 1 family.</text>
</comment>
<comment type="catalytic activity">
    <reaction evidence="8 10">
        <text>a beta-D-Man-(1-&gt;4)-beta-D-GlcNAc-(1-&gt;4)-alpha-D-GlcNAc-diphospho-di-trans,poly-cis-dolichol + GDP-alpha-D-mannose = an alpha-D-Man-(1-&gt;3)-beta-D-Man-(1-&gt;4)-beta-D-GlcNAc-(1-&gt;4)-alpha-D-GlcNAc-diphospho-di-trans,poly-cis-dolichol + GDP + H(+)</text>
        <dbReference type="Rhea" id="RHEA:29515"/>
        <dbReference type="Rhea" id="RHEA-COMP:19511"/>
        <dbReference type="Rhea" id="RHEA-COMP:19513"/>
        <dbReference type="ChEBI" id="CHEBI:15378"/>
        <dbReference type="ChEBI" id="CHEBI:57527"/>
        <dbReference type="ChEBI" id="CHEBI:58189"/>
        <dbReference type="ChEBI" id="CHEBI:58472"/>
        <dbReference type="ChEBI" id="CHEBI:132510"/>
        <dbReference type="EC" id="2.4.1.132"/>
    </reaction>
    <physiologicalReaction direction="left-to-right" evidence="8 10">
        <dbReference type="Rhea" id="RHEA:29516"/>
    </physiologicalReaction>
</comment>
<dbReference type="PANTHER" id="PTHR45918">
    <property type="entry name" value="ALPHA-1,3/1,6-MANNOSYLTRANSFERASE ALG2"/>
    <property type="match status" value="1"/>
</dbReference>
<dbReference type="GO" id="GO:0102704">
    <property type="term" value="F:GDP-Man:Man(2)GlcNAc(2)-PP-Dol alpha-1,6-mannosyltransferase activity"/>
    <property type="evidence" value="ECO:0007669"/>
    <property type="project" value="UniProtKB-UniRule"/>
</dbReference>
<keyword evidence="4" id="KW-0812">Transmembrane</keyword>
<dbReference type="EC" id="2.4.1.257" evidence="10"/>
<evidence type="ECO:0000256" key="2">
    <source>
        <dbReference type="ARBA" id="ARBA00022676"/>
    </source>
</evidence>
<keyword evidence="2 10" id="KW-0328">Glycosyltransferase</keyword>
<reference evidence="13" key="1">
    <citation type="submission" date="2023-01" db="EMBL/GenBank/DDBJ databases">
        <title>Metagenome sequencing of chrysophaentin producing Chrysophaeum taylorii.</title>
        <authorList>
            <person name="Davison J."/>
            <person name="Bewley C."/>
        </authorList>
    </citation>
    <scope>NUCLEOTIDE SEQUENCE</scope>
    <source>
        <strain evidence="13">NIES-1699</strain>
    </source>
</reference>
<dbReference type="CDD" id="cd03805">
    <property type="entry name" value="GT4_ALG2-like"/>
    <property type="match status" value="1"/>
</dbReference>
<keyword evidence="6" id="KW-1133">Transmembrane helix</keyword>
<comment type="catalytic activity">
    <reaction evidence="9 10">
        <text>an alpha-D-Man-(1-&gt;3)-beta-D-Man-(1-&gt;4)-beta-D-GlcNAc-(1-&gt;4)-alpha-D-GlcNAc-diphospho-di-trans,poly-cis-dolichol + GDP-alpha-D-mannose = an alpha-D-Man-(1-&gt;3)-[alpha-D-Man-(1-&gt;6)]-beta-D-Man-(1-&gt;4)-beta-D-GlcNAc-(1-&gt;4)-alpha-D-GlcNAc-diphospho-di-trans,poly-cis-dolichol + GDP + H(+)</text>
        <dbReference type="Rhea" id="RHEA:29519"/>
        <dbReference type="Rhea" id="RHEA-COMP:19513"/>
        <dbReference type="Rhea" id="RHEA-COMP:19515"/>
        <dbReference type="ChEBI" id="CHEBI:15378"/>
        <dbReference type="ChEBI" id="CHEBI:57527"/>
        <dbReference type="ChEBI" id="CHEBI:58189"/>
        <dbReference type="ChEBI" id="CHEBI:132510"/>
        <dbReference type="ChEBI" id="CHEBI:132511"/>
        <dbReference type="EC" id="2.4.1.257"/>
    </reaction>
    <physiologicalReaction direction="left-to-right" evidence="9 10">
        <dbReference type="Rhea" id="RHEA:29520"/>
    </physiologicalReaction>
</comment>
<evidence type="ECO:0000259" key="11">
    <source>
        <dbReference type="Pfam" id="PF00534"/>
    </source>
</evidence>
<evidence type="ECO:0000256" key="4">
    <source>
        <dbReference type="ARBA" id="ARBA00022692"/>
    </source>
</evidence>
<dbReference type="Gene3D" id="3.40.50.2000">
    <property type="entry name" value="Glycogen Phosphorylase B"/>
    <property type="match status" value="2"/>
</dbReference>
<keyword evidence="5" id="KW-0256">Endoplasmic reticulum</keyword>
<dbReference type="Pfam" id="PF00534">
    <property type="entry name" value="Glycos_transf_1"/>
    <property type="match status" value="1"/>
</dbReference>
<feature type="domain" description="Glycosyl transferase family 1" evidence="11">
    <location>
        <begin position="191"/>
        <end position="356"/>
    </location>
</feature>
<dbReference type="Pfam" id="PF13439">
    <property type="entry name" value="Glyco_transf_4"/>
    <property type="match status" value="1"/>
</dbReference>
<evidence type="ECO:0000256" key="10">
    <source>
        <dbReference type="RuleBase" id="RU367136"/>
    </source>
</evidence>
<evidence type="ECO:0000256" key="3">
    <source>
        <dbReference type="ARBA" id="ARBA00022679"/>
    </source>
</evidence>
<evidence type="ECO:0000313" key="14">
    <source>
        <dbReference type="Proteomes" id="UP001230188"/>
    </source>
</evidence>
<name>A0AAD7UMU6_9STRA</name>
<organism evidence="13 14">
    <name type="scientific">Chrysophaeum taylorii</name>
    <dbReference type="NCBI Taxonomy" id="2483200"/>
    <lineage>
        <taxon>Eukaryota</taxon>
        <taxon>Sar</taxon>
        <taxon>Stramenopiles</taxon>
        <taxon>Ochrophyta</taxon>
        <taxon>Pelagophyceae</taxon>
        <taxon>Pelagomonadales</taxon>
        <taxon>Pelagomonadaceae</taxon>
        <taxon>Chrysophaeum</taxon>
    </lineage>
</organism>
<dbReference type="GO" id="GO:0004378">
    <property type="term" value="F:GDP-Man:Man(1)GlcNAc(2)-PP-Dol alpha-1,3-mannosyltransferase activity"/>
    <property type="evidence" value="ECO:0007669"/>
    <property type="project" value="UniProtKB-UniRule"/>
</dbReference>
<dbReference type="InterPro" id="IPR001296">
    <property type="entry name" value="Glyco_trans_1"/>
</dbReference>
<keyword evidence="14" id="KW-1185">Reference proteome</keyword>
<protein>
    <recommendedName>
        <fullName evidence="10">Alpha-1,3/1,6-mannosyltransferase ALG2</fullName>
        <ecNumber evidence="10">2.4.1.132</ecNumber>
        <ecNumber evidence="10">2.4.1.257</ecNumber>
    </recommendedName>
    <alternativeName>
        <fullName evidence="10">GDP-Man:Man(1)GlcNAc(2)-PP-Dol alpha-1,3-mannosyltransferase</fullName>
    </alternativeName>
</protein>
<dbReference type="EMBL" id="JAQMWT010000036">
    <property type="protein sequence ID" value="KAJ8613148.1"/>
    <property type="molecule type" value="Genomic_DNA"/>
</dbReference>
<dbReference type="InterPro" id="IPR027054">
    <property type="entry name" value="ALG2"/>
</dbReference>
<keyword evidence="3 10" id="KW-0808">Transferase</keyword>
<evidence type="ECO:0000259" key="12">
    <source>
        <dbReference type="Pfam" id="PF13439"/>
    </source>
</evidence>
<comment type="caution">
    <text evidence="13">The sequence shown here is derived from an EMBL/GenBank/DDBJ whole genome shotgun (WGS) entry which is preliminary data.</text>
</comment>
<comment type="subcellular location">
    <subcellularLocation>
        <location evidence="10">Endoplasmic reticulum membrane</location>
        <topology evidence="10">Single-pass membrane protein</topology>
    </subcellularLocation>
</comment>
<feature type="domain" description="Glycosyltransferase subfamily 4-like N-terminal" evidence="12">
    <location>
        <begin position="13"/>
        <end position="183"/>
    </location>
</feature>
<evidence type="ECO:0000256" key="7">
    <source>
        <dbReference type="ARBA" id="ARBA00023136"/>
    </source>
</evidence>
<evidence type="ECO:0000256" key="5">
    <source>
        <dbReference type="ARBA" id="ARBA00022824"/>
    </source>
</evidence>
<comment type="pathway">
    <text evidence="1 10">Protein modification; protein glycosylation.</text>
</comment>
<proteinExistence type="inferred from homology"/>
<gene>
    <name evidence="13" type="ORF">CTAYLR_004800</name>
</gene>
<evidence type="ECO:0000256" key="8">
    <source>
        <dbReference type="ARBA" id="ARBA00045103"/>
    </source>
</evidence>
<dbReference type="EC" id="2.4.1.132" evidence="10"/>
<evidence type="ECO:0000256" key="1">
    <source>
        <dbReference type="ARBA" id="ARBA00004922"/>
    </source>
</evidence>
<comment type="function">
    <text evidence="10">Mannosylates Man(2)GlcNAc(2)-dolichol diphosphate and Man(1)GlcNAc(2)-dolichol diphosphate to form Man(3)GlcNAc(2)-dolichol diphosphate.</text>
</comment>
<evidence type="ECO:0000256" key="6">
    <source>
        <dbReference type="ARBA" id="ARBA00022989"/>
    </source>
</evidence>
<accession>A0AAD7UMU6</accession>
<dbReference type="SUPFAM" id="SSF53756">
    <property type="entry name" value="UDP-Glycosyltransferase/glycogen phosphorylase"/>
    <property type="match status" value="1"/>
</dbReference>
<evidence type="ECO:0000256" key="9">
    <source>
        <dbReference type="ARBA" id="ARBA00045104"/>
    </source>
</evidence>
<evidence type="ECO:0000313" key="13">
    <source>
        <dbReference type="EMBL" id="KAJ8613148.1"/>
    </source>
</evidence>
<keyword evidence="7" id="KW-0472">Membrane</keyword>
<dbReference type="GO" id="GO:0005789">
    <property type="term" value="C:endoplasmic reticulum membrane"/>
    <property type="evidence" value="ECO:0007669"/>
    <property type="project" value="UniProtKB-SubCell"/>
</dbReference>
<dbReference type="AlphaFoldDB" id="A0AAD7UMU6"/>
<dbReference type="Proteomes" id="UP001230188">
    <property type="component" value="Unassembled WGS sequence"/>
</dbReference>
<dbReference type="PANTHER" id="PTHR45918:SF1">
    <property type="entry name" value="ALPHA-1,3_1,6-MANNOSYLTRANSFERASE ALG2"/>
    <property type="match status" value="1"/>
</dbReference>
<dbReference type="InterPro" id="IPR028098">
    <property type="entry name" value="Glyco_trans_4-like_N"/>
</dbReference>